<evidence type="ECO:0000256" key="4">
    <source>
        <dbReference type="ARBA" id="ARBA00023163"/>
    </source>
</evidence>
<keyword evidence="4" id="KW-0804">Transcription</keyword>
<dbReference type="Pfam" id="PF03861">
    <property type="entry name" value="ANTAR"/>
    <property type="match status" value="1"/>
</dbReference>
<name>A0A2L0UIX5_9MICC</name>
<dbReference type="InterPro" id="IPR012074">
    <property type="entry name" value="GAF_ANTAR"/>
</dbReference>
<evidence type="ECO:0000256" key="3">
    <source>
        <dbReference type="ARBA" id="ARBA00023015"/>
    </source>
</evidence>
<gene>
    <name evidence="6" type="ORF">CVO76_01290</name>
</gene>
<protein>
    <submittedName>
        <fullName evidence="6">Response regulator receiver protein</fullName>
    </submittedName>
</protein>
<dbReference type="InterPro" id="IPR011006">
    <property type="entry name" value="CheY-like_superfamily"/>
</dbReference>
<dbReference type="Proteomes" id="UP000239187">
    <property type="component" value="Chromosome"/>
</dbReference>
<dbReference type="InterPro" id="IPR029016">
    <property type="entry name" value="GAF-like_dom_sf"/>
</dbReference>
<reference evidence="6 7" key="1">
    <citation type="submission" date="2017-11" db="EMBL/GenBank/DDBJ databases">
        <title>Draft genome of Arthrobacter agilis strain UMCV2, a plant growth-promoting rhizobacterium and biocontrol capacity of phytopathogenic fungi.</title>
        <authorList>
            <person name="Martinez-Camara R."/>
            <person name="Santoyo G."/>
            <person name="Moreno-Hagelsieb G."/>
            <person name="Valencia-Cantero E."/>
        </authorList>
    </citation>
    <scope>NUCLEOTIDE SEQUENCE [LARGE SCALE GENOMIC DNA]</scope>
    <source>
        <strain evidence="6 7">UMCV2</strain>
    </source>
</reference>
<dbReference type="SMART" id="SM00065">
    <property type="entry name" value="GAF"/>
    <property type="match status" value="1"/>
</dbReference>
<evidence type="ECO:0000256" key="1">
    <source>
        <dbReference type="ARBA" id="ARBA00022679"/>
    </source>
</evidence>
<dbReference type="Gene3D" id="1.10.10.10">
    <property type="entry name" value="Winged helix-like DNA-binding domain superfamily/Winged helix DNA-binding domain"/>
    <property type="match status" value="1"/>
</dbReference>
<dbReference type="SMART" id="SM01012">
    <property type="entry name" value="ANTAR"/>
    <property type="match status" value="1"/>
</dbReference>
<dbReference type="Gene3D" id="3.30.450.40">
    <property type="match status" value="1"/>
</dbReference>
<keyword evidence="1" id="KW-0808">Transferase</keyword>
<accession>A0A2L0UIX5</accession>
<proteinExistence type="predicted"/>
<keyword evidence="3" id="KW-0805">Transcription regulation</keyword>
<sequence length="237" mass="25627">MREPARLQDLVLDSTDLEKFLTRLSECVAQTFSSDTREVLCSVTLLRPRTKGVIASSSDHAREVDEVQLSFDDGPCLRAARDGQTYMVQDFTTEDRFGDYAPTVLEHGIRSALGIPITLEGHTAAGLDLYATAPDVFDDEVIAAAEGLAAEASQLLRMAVHIAHLTATNHDLTQAMNSRTTIDVAAGIIMAQNRCGHDNAMTILRAASSGRNMKLRDVAAAVVESLGQQTPATHFET</sequence>
<dbReference type="SUPFAM" id="SSF52172">
    <property type="entry name" value="CheY-like"/>
    <property type="match status" value="1"/>
</dbReference>
<dbReference type="InterPro" id="IPR005561">
    <property type="entry name" value="ANTAR"/>
</dbReference>
<keyword evidence="2" id="KW-0418">Kinase</keyword>
<dbReference type="PIRSF" id="PIRSF036625">
    <property type="entry name" value="GAF_ANTAR"/>
    <property type="match status" value="1"/>
</dbReference>
<evidence type="ECO:0000256" key="2">
    <source>
        <dbReference type="ARBA" id="ARBA00022777"/>
    </source>
</evidence>
<feature type="domain" description="ANTAR" evidence="5">
    <location>
        <begin position="162"/>
        <end position="223"/>
    </location>
</feature>
<dbReference type="RefSeq" id="WP_208740409.1">
    <property type="nucleotide sequence ID" value="NZ_CP024915.1"/>
</dbReference>
<dbReference type="GO" id="GO:0016301">
    <property type="term" value="F:kinase activity"/>
    <property type="evidence" value="ECO:0007669"/>
    <property type="project" value="UniProtKB-KW"/>
</dbReference>
<evidence type="ECO:0000313" key="6">
    <source>
        <dbReference type="EMBL" id="AUZ89183.1"/>
    </source>
</evidence>
<evidence type="ECO:0000313" key="7">
    <source>
        <dbReference type="Proteomes" id="UP000239187"/>
    </source>
</evidence>
<organism evidence="6 7">
    <name type="scientific">Arthrobacter agilis</name>
    <dbReference type="NCBI Taxonomy" id="37921"/>
    <lineage>
        <taxon>Bacteria</taxon>
        <taxon>Bacillati</taxon>
        <taxon>Actinomycetota</taxon>
        <taxon>Actinomycetes</taxon>
        <taxon>Micrococcales</taxon>
        <taxon>Micrococcaceae</taxon>
        <taxon>Arthrobacter</taxon>
    </lineage>
</organism>
<dbReference type="InterPro" id="IPR003018">
    <property type="entry name" value="GAF"/>
</dbReference>
<evidence type="ECO:0000259" key="5">
    <source>
        <dbReference type="PROSITE" id="PS50921"/>
    </source>
</evidence>
<dbReference type="SUPFAM" id="SSF55781">
    <property type="entry name" value="GAF domain-like"/>
    <property type="match status" value="1"/>
</dbReference>
<dbReference type="AlphaFoldDB" id="A0A2L0UIX5"/>
<dbReference type="GO" id="GO:0003723">
    <property type="term" value="F:RNA binding"/>
    <property type="evidence" value="ECO:0007669"/>
    <property type="project" value="InterPro"/>
</dbReference>
<dbReference type="EMBL" id="CP024915">
    <property type="protein sequence ID" value="AUZ89183.1"/>
    <property type="molecule type" value="Genomic_DNA"/>
</dbReference>
<dbReference type="InterPro" id="IPR036388">
    <property type="entry name" value="WH-like_DNA-bd_sf"/>
</dbReference>
<dbReference type="PROSITE" id="PS50921">
    <property type="entry name" value="ANTAR"/>
    <property type="match status" value="1"/>
</dbReference>
<dbReference type="Pfam" id="PF13185">
    <property type="entry name" value="GAF_2"/>
    <property type="match status" value="1"/>
</dbReference>